<evidence type="ECO:0000313" key="1">
    <source>
        <dbReference type="EMBL" id="KJF39500.1"/>
    </source>
</evidence>
<comment type="caution">
    <text evidence="1">The sequence shown here is derived from an EMBL/GenBank/DDBJ whole genome shotgun (WGS) entry which is preliminary data.</text>
</comment>
<proteinExistence type="predicted"/>
<gene>
    <name evidence="1" type="ORF">TQ39_12215</name>
</gene>
<dbReference type="Proteomes" id="UP000032483">
    <property type="component" value="Unassembled WGS sequence"/>
</dbReference>
<evidence type="ECO:0000313" key="2">
    <source>
        <dbReference type="Proteomes" id="UP000032483"/>
    </source>
</evidence>
<name>A0A0D8IXQ4_9FIRM</name>
<reference evidence="1" key="1">
    <citation type="submission" date="2015-02" db="EMBL/GenBank/DDBJ databases">
        <title>A novel member of the family Ruminococcaceae isolated from human feces.</title>
        <authorList>
            <person name="Shkoporov A.N."/>
            <person name="Chaplin A.V."/>
            <person name="Motuzova O.V."/>
            <person name="Kafarskaia L.I."/>
            <person name="Khokhlova E.V."/>
            <person name="Efimov B.A."/>
        </authorList>
    </citation>
    <scope>NUCLEOTIDE SEQUENCE [LARGE SCALE GENOMIC DNA]</scope>
    <source>
        <strain evidence="1">585-1</strain>
    </source>
</reference>
<accession>A0A0D8IXQ4</accession>
<sequence>MKRYSRRHSPSTRAASCSKWSRPVRVWRALNTARRCKRSWTIWKSTTATPRCHSKAWRPITCL</sequence>
<dbReference type="AlphaFoldDB" id="A0A0D8IXQ4"/>
<dbReference type="EMBL" id="JXXK01000017">
    <property type="protein sequence ID" value="KJF39500.1"/>
    <property type="molecule type" value="Genomic_DNA"/>
</dbReference>
<keyword evidence="2" id="KW-1185">Reference proteome</keyword>
<organism evidence="1 2">
    <name type="scientific">Ruthenibacterium lactatiformans</name>
    <dbReference type="NCBI Taxonomy" id="1550024"/>
    <lineage>
        <taxon>Bacteria</taxon>
        <taxon>Bacillati</taxon>
        <taxon>Bacillota</taxon>
        <taxon>Clostridia</taxon>
        <taxon>Eubacteriales</taxon>
        <taxon>Oscillospiraceae</taxon>
        <taxon>Ruthenibacterium</taxon>
    </lineage>
</organism>
<protein>
    <submittedName>
        <fullName evidence="1">Uncharacterized protein</fullName>
    </submittedName>
</protein>